<dbReference type="EMBL" id="CP071796">
    <property type="protein sequence ID" value="QTD45414.1"/>
    <property type="molecule type" value="Genomic_DNA"/>
</dbReference>
<evidence type="ECO:0000313" key="3">
    <source>
        <dbReference type="Proteomes" id="UP000663903"/>
    </source>
</evidence>
<dbReference type="KEGG" id="otd:J1M35_00330"/>
<dbReference type="SUPFAM" id="SSF50341">
    <property type="entry name" value="CheW-like"/>
    <property type="match status" value="1"/>
</dbReference>
<proteinExistence type="predicted"/>
<dbReference type="Proteomes" id="UP000663903">
    <property type="component" value="Chromosome"/>
</dbReference>
<organism evidence="2 3">
    <name type="scientific">Ottowia testudinis</name>
    <dbReference type="NCBI Taxonomy" id="2816950"/>
    <lineage>
        <taxon>Bacteria</taxon>
        <taxon>Pseudomonadati</taxon>
        <taxon>Pseudomonadota</taxon>
        <taxon>Betaproteobacteria</taxon>
        <taxon>Burkholderiales</taxon>
        <taxon>Comamonadaceae</taxon>
        <taxon>Ottowia</taxon>
    </lineage>
</organism>
<protein>
    <submittedName>
        <fullName evidence="2">Chemotaxis protein CheW</fullName>
    </submittedName>
</protein>
<dbReference type="AlphaFoldDB" id="A0A975CH06"/>
<dbReference type="PROSITE" id="PS50851">
    <property type="entry name" value="CHEW"/>
    <property type="match status" value="1"/>
</dbReference>
<dbReference type="RefSeq" id="WP_208009162.1">
    <property type="nucleotide sequence ID" value="NZ_CP071796.1"/>
</dbReference>
<gene>
    <name evidence="2" type="ORF">J1M35_00330</name>
</gene>
<keyword evidence="3" id="KW-1185">Reference proteome</keyword>
<sequence>MEALTRGFEFFADSRAGSLPTLPADTTSYLPGEGGGALATTFDASPSPIEWERSPEAGSTALDRSALRAGIAAGEQRQGFRIGGLCLMMGYQDGSQLTDIPELYYLPNAPTWFMGMANLNGNMVPVFDLADYLGLERSARAVTNPDPAALAGAPAKRMLLVLAHGPNATGVVIDAMPERLHLSGQQQVAMELAPPLLLPHLRDALLIDGRVWFDLQKDSLLDALESDMQSGQSMPRF</sequence>
<feature type="domain" description="CheW-like" evidence="1">
    <location>
        <begin position="74"/>
        <end position="226"/>
    </location>
</feature>
<accession>A0A975CH06</accession>
<name>A0A975CH06_9BURK</name>
<dbReference type="InterPro" id="IPR002545">
    <property type="entry name" value="CheW-lke_dom"/>
</dbReference>
<reference evidence="2" key="1">
    <citation type="submission" date="2021-03" db="EMBL/GenBank/DDBJ databases">
        <title>Ottowia sp. 27C isolated from the cloaca of a Giant Asian pond turtle (Heosemys grandis).</title>
        <authorList>
            <person name="Spergser J."/>
            <person name="Busse H.-J."/>
        </authorList>
    </citation>
    <scope>NUCLEOTIDE SEQUENCE</scope>
    <source>
        <strain evidence="2">27C</strain>
    </source>
</reference>
<dbReference type="GO" id="GO:0006935">
    <property type="term" value="P:chemotaxis"/>
    <property type="evidence" value="ECO:0007669"/>
    <property type="project" value="InterPro"/>
</dbReference>
<evidence type="ECO:0000313" key="2">
    <source>
        <dbReference type="EMBL" id="QTD45414.1"/>
    </source>
</evidence>
<evidence type="ECO:0000259" key="1">
    <source>
        <dbReference type="PROSITE" id="PS50851"/>
    </source>
</evidence>
<dbReference type="Gene3D" id="2.40.50.180">
    <property type="entry name" value="CheA-289, Domain 4"/>
    <property type="match status" value="1"/>
</dbReference>
<dbReference type="InterPro" id="IPR036061">
    <property type="entry name" value="CheW-like_dom_sf"/>
</dbReference>
<dbReference type="Pfam" id="PF01584">
    <property type="entry name" value="CheW"/>
    <property type="match status" value="1"/>
</dbReference>
<dbReference type="GO" id="GO:0007165">
    <property type="term" value="P:signal transduction"/>
    <property type="evidence" value="ECO:0007669"/>
    <property type="project" value="InterPro"/>
</dbReference>